<organism evidence="2">
    <name type="scientific">Spironucleus salmonicida</name>
    <dbReference type="NCBI Taxonomy" id="348837"/>
    <lineage>
        <taxon>Eukaryota</taxon>
        <taxon>Metamonada</taxon>
        <taxon>Diplomonadida</taxon>
        <taxon>Hexamitidae</taxon>
        <taxon>Hexamitinae</taxon>
        <taxon>Spironucleus</taxon>
    </lineage>
</organism>
<sequence>MLAFILAQYPIVLIHGFDSHHQNMEFMKGIIEREISGVIVINCEIGRGKIDSIFMDLQQQIKLLSECISEYPVTLNGYIGVGHSQGGYLMRALLEDYNHRISPMVRFISLAGPQGGFFCGIQSKCKGNYLPYYIEKLVQIAEYTNLVQTHLGPSQYWRNPYKLEIYTEKAKSQPLIDNIKDYDEQRKVNFMSVDKIVLFGGPQDETIQPWQSTFFGVWKQGSDSEVQLYHEREEYLKDTFGLRSMVEQDRVVFEVTNLEHGDYKYNENFIVDRLMPHLRMN</sequence>
<evidence type="ECO:0000313" key="2">
    <source>
        <dbReference type="EMBL" id="EST41431.1"/>
    </source>
</evidence>
<evidence type="ECO:0000313" key="4">
    <source>
        <dbReference type="Proteomes" id="UP000018208"/>
    </source>
</evidence>
<dbReference type="OrthoDB" id="155976at2759"/>
<dbReference type="EMBL" id="AUWU02000006">
    <property type="protein sequence ID" value="KAH0572368.1"/>
    <property type="molecule type" value="Genomic_DNA"/>
</dbReference>
<evidence type="ECO:0000313" key="3">
    <source>
        <dbReference type="EMBL" id="KAH0572368.1"/>
    </source>
</evidence>
<dbReference type="GO" id="GO:0016790">
    <property type="term" value="F:thiolester hydrolase activity"/>
    <property type="evidence" value="ECO:0007669"/>
    <property type="project" value="TreeGrafter"/>
</dbReference>
<reference evidence="2 3" key="1">
    <citation type="journal article" date="2014" name="PLoS Genet.">
        <title>The Genome of Spironucleus salmonicida Highlights a Fish Pathogen Adapted to Fluctuating Environments.</title>
        <authorList>
            <person name="Xu F."/>
            <person name="Jerlstrom-Hultqvist J."/>
            <person name="Einarsson E."/>
            <person name="Astvaldsson A."/>
            <person name="Svard S.G."/>
            <person name="Andersson J.O."/>
        </authorList>
    </citation>
    <scope>NUCLEOTIDE SEQUENCE</scope>
    <source>
        <strain evidence="3">ATCC 50377</strain>
    </source>
</reference>
<gene>
    <name evidence="2" type="ORF">SS50377_19148</name>
    <name evidence="3" type="ORF">SS50377_26578</name>
</gene>
<dbReference type="GO" id="GO:0005764">
    <property type="term" value="C:lysosome"/>
    <property type="evidence" value="ECO:0007669"/>
    <property type="project" value="TreeGrafter"/>
</dbReference>
<dbReference type="InterPro" id="IPR029058">
    <property type="entry name" value="AB_hydrolase_fold"/>
</dbReference>
<dbReference type="VEuPathDB" id="GiardiaDB:SS50377_26578"/>
<dbReference type="Proteomes" id="UP000018208">
    <property type="component" value="Unassembled WGS sequence"/>
</dbReference>
<dbReference type="PANTHER" id="PTHR11247">
    <property type="entry name" value="PALMITOYL-PROTEIN THIOESTERASE/DOLICHYLDIPHOSPHATASE 1"/>
    <property type="match status" value="1"/>
</dbReference>
<keyword evidence="1" id="KW-0378">Hydrolase</keyword>
<dbReference type="AlphaFoldDB" id="V6LCM8"/>
<protein>
    <submittedName>
        <fullName evidence="2">Palmitoyl-protein thioesterase</fullName>
    </submittedName>
</protein>
<dbReference type="EMBL" id="KI546170">
    <property type="protein sequence ID" value="EST41431.1"/>
    <property type="molecule type" value="Genomic_DNA"/>
</dbReference>
<evidence type="ECO:0000256" key="1">
    <source>
        <dbReference type="ARBA" id="ARBA00022801"/>
    </source>
</evidence>
<dbReference type="Pfam" id="PF02089">
    <property type="entry name" value="Palm_thioest"/>
    <property type="match status" value="1"/>
</dbReference>
<dbReference type="PANTHER" id="PTHR11247:SF8">
    <property type="entry name" value="PALMITOYL-PROTEIN THIOESTERASE 1"/>
    <property type="match status" value="1"/>
</dbReference>
<name>V6LCM8_9EUKA</name>
<reference evidence="3" key="2">
    <citation type="submission" date="2020-12" db="EMBL/GenBank/DDBJ databases">
        <title>New Spironucleus salmonicida genome in near-complete chromosomes.</title>
        <authorList>
            <person name="Xu F."/>
            <person name="Kurt Z."/>
            <person name="Jimenez-Gonzalez A."/>
            <person name="Astvaldsson A."/>
            <person name="Andersson J.O."/>
            <person name="Svard S.G."/>
        </authorList>
    </citation>
    <scope>NUCLEOTIDE SEQUENCE</scope>
    <source>
        <strain evidence="3">ATCC 50377</strain>
    </source>
</reference>
<accession>V6LCM8</accession>
<keyword evidence="4" id="KW-1185">Reference proteome</keyword>
<dbReference type="SUPFAM" id="SSF53474">
    <property type="entry name" value="alpha/beta-Hydrolases"/>
    <property type="match status" value="1"/>
</dbReference>
<dbReference type="Gene3D" id="3.40.50.1820">
    <property type="entry name" value="alpha/beta hydrolase"/>
    <property type="match status" value="1"/>
</dbReference>
<proteinExistence type="predicted"/>